<evidence type="ECO:0000256" key="1">
    <source>
        <dbReference type="ARBA" id="ARBA00022670"/>
    </source>
</evidence>
<dbReference type="SMART" id="SM00042">
    <property type="entry name" value="CUB"/>
    <property type="match status" value="1"/>
</dbReference>
<organism evidence="11 12">
    <name type="scientific">Branchiostoma lanceolatum</name>
    <name type="common">Common lancelet</name>
    <name type="synonym">Amphioxus lanceolatum</name>
    <dbReference type="NCBI Taxonomy" id="7740"/>
    <lineage>
        <taxon>Eukaryota</taxon>
        <taxon>Metazoa</taxon>
        <taxon>Chordata</taxon>
        <taxon>Cephalochordata</taxon>
        <taxon>Leptocardii</taxon>
        <taxon>Amphioxiformes</taxon>
        <taxon>Branchiostomatidae</taxon>
        <taxon>Branchiostoma</taxon>
    </lineage>
</organism>
<sequence length="420" mass="44825">MSTLFLFRTHIGNMCRQAVYVVAVTLLLHVTLSASQHQAPGVDQSDGDCGGSLDTMSGDLTITSPSYPSPYPPNKLCVWHVTASAAKIVFITFPTFRVRCGDFVAVFDGGEGSTELIESFCSTRDGRGLRTTSNQMTVVFKSNRRENMMGFTATITEVDPYGTCGSPTITRIPAPTRIVGGNTAQQGSWPWQVVVRNWVGTPGSGSYYLCGGTLVDSEWVVTAGHCINPGLTLEVTLGEHDRYSSDGREVSRFASQTFVHPNYGSSPNGQHDIGLIKLASPVTFNDYIMPACLPASSDVLPPRTMVSVSGWGITSYGGATARYLQQMVVPIVSDANCRLVWGSTVDVSVDLCAGYIVRGGIDSCSGDSGGPLVSRSPTTGAWVVHGAVSRGVPCANPFFVTIYARVTGLVDWLTTTMAQN</sequence>
<keyword evidence="3 7" id="KW-0378">Hydrolase</keyword>
<evidence type="ECO:0000256" key="2">
    <source>
        <dbReference type="ARBA" id="ARBA00022729"/>
    </source>
</evidence>
<dbReference type="PANTHER" id="PTHR24252">
    <property type="entry name" value="ACROSIN-RELATED"/>
    <property type="match status" value="1"/>
</dbReference>
<dbReference type="PROSITE" id="PS00135">
    <property type="entry name" value="TRYPSIN_SER"/>
    <property type="match status" value="1"/>
</dbReference>
<dbReference type="InterPro" id="IPR033116">
    <property type="entry name" value="TRYPSIN_SER"/>
</dbReference>
<dbReference type="EMBL" id="OV696694">
    <property type="protein sequence ID" value="CAH1274125.1"/>
    <property type="molecule type" value="Genomic_DNA"/>
</dbReference>
<dbReference type="GO" id="GO:0006508">
    <property type="term" value="P:proteolysis"/>
    <property type="evidence" value="ECO:0007669"/>
    <property type="project" value="UniProtKB-KW"/>
</dbReference>
<keyword evidence="5" id="KW-1015">Disulfide bond</keyword>
<dbReference type="Proteomes" id="UP000838412">
    <property type="component" value="Chromosome 9"/>
</dbReference>
<evidence type="ECO:0000256" key="8">
    <source>
        <dbReference type="SAM" id="SignalP"/>
    </source>
</evidence>
<dbReference type="InterPro" id="IPR000859">
    <property type="entry name" value="CUB_dom"/>
</dbReference>
<dbReference type="FunFam" id="2.40.10.10:FF:000120">
    <property type="entry name" value="Putative serine protease"/>
    <property type="match status" value="1"/>
</dbReference>
<dbReference type="CDD" id="cd00190">
    <property type="entry name" value="Tryp_SPc"/>
    <property type="match status" value="1"/>
</dbReference>
<dbReference type="Gene3D" id="2.60.120.290">
    <property type="entry name" value="Spermadhesin, CUB domain"/>
    <property type="match status" value="1"/>
</dbReference>
<dbReference type="PROSITE" id="PS00134">
    <property type="entry name" value="TRYPSIN_HIS"/>
    <property type="match status" value="1"/>
</dbReference>
<comment type="caution">
    <text evidence="6">Lacks conserved residue(s) required for the propagation of feature annotation.</text>
</comment>
<dbReference type="InterPro" id="IPR035914">
    <property type="entry name" value="Sperma_CUB_dom_sf"/>
</dbReference>
<evidence type="ECO:0000256" key="7">
    <source>
        <dbReference type="RuleBase" id="RU363034"/>
    </source>
</evidence>
<dbReference type="SUPFAM" id="SSF50494">
    <property type="entry name" value="Trypsin-like serine proteases"/>
    <property type="match status" value="1"/>
</dbReference>
<dbReference type="OrthoDB" id="6147874at2759"/>
<dbReference type="PROSITE" id="PS50240">
    <property type="entry name" value="TRYPSIN_DOM"/>
    <property type="match status" value="1"/>
</dbReference>
<dbReference type="InterPro" id="IPR043504">
    <property type="entry name" value="Peptidase_S1_PA_chymotrypsin"/>
</dbReference>
<keyword evidence="1 7" id="KW-0645">Protease</keyword>
<dbReference type="SMART" id="SM00020">
    <property type="entry name" value="Tryp_SPc"/>
    <property type="match status" value="1"/>
</dbReference>
<feature type="domain" description="Peptidase S1" evidence="10">
    <location>
        <begin position="178"/>
        <end position="418"/>
    </location>
</feature>
<evidence type="ECO:0000259" key="10">
    <source>
        <dbReference type="PROSITE" id="PS50240"/>
    </source>
</evidence>
<accession>A0A8K0AFN2</accession>
<dbReference type="InterPro" id="IPR001314">
    <property type="entry name" value="Peptidase_S1A"/>
</dbReference>
<dbReference type="AlphaFoldDB" id="A0A8K0AFN2"/>
<name>A0A8K0AFN2_BRALA</name>
<reference evidence="11" key="1">
    <citation type="submission" date="2022-01" db="EMBL/GenBank/DDBJ databases">
        <authorList>
            <person name="Braso-Vives M."/>
        </authorList>
    </citation>
    <scope>NUCLEOTIDE SEQUENCE</scope>
</reference>
<dbReference type="PROSITE" id="PS01180">
    <property type="entry name" value="CUB"/>
    <property type="match status" value="1"/>
</dbReference>
<dbReference type="Pfam" id="PF00089">
    <property type="entry name" value="Trypsin"/>
    <property type="match status" value="1"/>
</dbReference>
<dbReference type="InterPro" id="IPR001254">
    <property type="entry name" value="Trypsin_dom"/>
</dbReference>
<proteinExistence type="predicted"/>
<feature type="signal peptide" evidence="8">
    <location>
        <begin position="1"/>
        <end position="33"/>
    </location>
</feature>
<dbReference type="InterPro" id="IPR009003">
    <property type="entry name" value="Peptidase_S1_PA"/>
</dbReference>
<protein>
    <submittedName>
        <fullName evidence="11">OVCH1 protein</fullName>
    </submittedName>
</protein>
<dbReference type="PANTHER" id="PTHR24252:SF7">
    <property type="entry name" value="HYALIN"/>
    <property type="match status" value="1"/>
</dbReference>
<evidence type="ECO:0000256" key="3">
    <source>
        <dbReference type="ARBA" id="ARBA00022801"/>
    </source>
</evidence>
<dbReference type="CDD" id="cd00041">
    <property type="entry name" value="CUB"/>
    <property type="match status" value="1"/>
</dbReference>
<dbReference type="SUPFAM" id="SSF49854">
    <property type="entry name" value="Spermadhesin, CUB domain"/>
    <property type="match status" value="1"/>
</dbReference>
<dbReference type="InterPro" id="IPR018114">
    <property type="entry name" value="TRYPSIN_HIS"/>
</dbReference>
<evidence type="ECO:0000256" key="5">
    <source>
        <dbReference type="ARBA" id="ARBA00023157"/>
    </source>
</evidence>
<evidence type="ECO:0000259" key="9">
    <source>
        <dbReference type="PROSITE" id="PS01180"/>
    </source>
</evidence>
<dbReference type="PRINTS" id="PR00722">
    <property type="entry name" value="CHYMOTRYPSIN"/>
</dbReference>
<dbReference type="GO" id="GO:0004252">
    <property type="term" value="F:serine-type endopeptidase activity"/>
    <property type="evidence" value="ECO:0007669"/>
    <property type="project" value="InterPro"/>
</dbReference>
<keyword evidence="2 8" id="KW-0732">Signal</keyword>
<dbReference type="Gene3D" id="2.40.10.10">
    <property type="entry name" value="Trypsin-like serine proteases"/>
    <property type="match status" value="1"/>
</dbReference>
<evidence type="ECO:0000313" key="11">
    <source>
        <dbReference type="EMBL" id="CAH1274125.1"/>
    </source>
</evidence>
<evidence type="ECO:0000256" key="4">
    <source>
        <dbReference type="ARBA" id="ARBA00022825"/>
    </source>
</evidence>
<dbReference type="Pfam" id="PF00431">
    <property type="entry name" value="CUB"/>
    <property type="match status" value="1"/>
</dbReference>
<keyword evidence="12" id="KW-1185">Reference proteome</keyword>
<gene>
    <name evidence="11" type="primary">OVCH1</name>
    <name evidence="11" type="ORF">BLAG_LOCUS25241</name>
</gene>
<evidence type="ECO:0000313" key="12">
    <source>
        <dbReference type="Proteomes" id="UP000838412"/>
    </source>
</evidence>
<keyword evidence="4 7" id="KW-0720">Serine protease</keyword>
<feature type="domain" description="CUB" evidence="9">
    <location>
        <begin position="49"/>
        <end position="158"/>
    </location>
</feature>
<feature type="chain" id="PRO_5035474247" evidence="8">
    <location>
        <begin position="34"/>
        <end position="420"/>
    </location>
</feature>
<evidence type="ECO:0000256" key="6">
    <source>
        <dbReference type="PROSITE-ProRule" id="PRU00059"/>
    </source>
</evidence>